<name>A0A6J4NY72_9BACT</name>
<dbReference type="InterPro" id="IPR057326">
    <property type="entry name" value="KR_dom"/>
</dbReference>
<evidence type="ECO:0000256" key="2">
    <source>
        <dbReference type="ARBA" id="ARBA00023002"/>
    </source>
</evidence>
<dbReference type="PROSITE" id="PS00061">
    <property type="entry name" value="ADH_SHORT"/>
    <property type="match status" value="1"/>
</dbReference>
<dbReference type="InterPro" id="IPR036291">
    <property type="entry name" value="NAD(P)-bd_dom_sf"/>
</dbReference>
<dbReference type="PRINTS" id="PR00081">
    <property type="entry name" value="GDHRDH"/>
</dbReference>
<dbReference type="Gene3D" id="3.40.50.720">
    <property type="entry name" value="NAD(P)-binding Rossmann-like Domain"/>
    <property type="match status" value="1"/>
</dbReference>
<evidence type="ECO:0000259" key="4">
    <source>
        <dbReference type="SMART" id="SM00822"/>
    </source>
</evidence>
<gene>
    <name evidence="5" type="ORF">AVDCRST_MAG74-2005</name>
</gene>
<organism evidence="5">
    <name type="scientific">uncultured Pyrinomonadaceae bacterium</name>
    <dbReference type="NCBI Taxonomy" id="2283094"/>
    <lineage>
        <taxon>Bacteria</taxon>
        <taxon>Pseudomonadati</taxon>
        <taxon>Acidobacteriota</taxon>
        <taxon>Blastocatellia</taxon>
        <taxon>Blastocatellales</taxon>
        <taxon>Pyrinomonadaceae</taxon>
        <taxon>environmental samples</taxon>
    </lineage>
</organism>
<sequence>MNLENKIAVVTGGTKGIGRAIAESLLKAGAAVFICARDKSELKRALEQLSALGKVDGEVCDVRSEAQVKMMLKECERIFGGADILINNAGIGIIGKTVEEMSAEEFEQTLQTNLFGVFYCCHHAIPMLKRRGGGYIINISSLAGQNAHPRMAAYNASKFGLNGFTEALMQEVRADRIKVTAICPGSVNTYFGGDQPSGDKAWQIQPEDIAEVVIDLLNMNARALPSKIEMRPANPPKK</sequence>
<dbReference type="PRINTS" id="PR00080">
    <property type="entry name" value="SDRFAMILY"/>
</dbReference>
<dbReference type="Pfam" id="PF00106">
    <property type="entry name" value="adh_short"/>
    <property type="match status" value="1"/>
</dbReference>
<dbReference type="SMART" id="SM00822">
    <property type="entry name" value="PKS_KR"/>
    <property type="match status" value="1"/>
</dbReference>
<dbReference type="PANTHER" id="PTHR44196">
    <property type="entry name" value="DEHYDROGENASE/REDUCTASE SDR FAMILY MEMBER 7B"/>
    <property type="match status" value="1"/>
</dbReference>
<evidence type="ECO:0000313" key="5">
    <source>
        <dbReference type="EMBL" id="CAA9395686.1"/>
    </source>
</evidence>
<dbReference type="InterPro" id="IPR002347">
    <property type="entry name" value="SDR_fam"/>
</dbReference>
<comment type="similarity">
    <text evidence="1 3">Belongs to the short-chain dehydrogenases/reductases (SDR) family.</text>
</comment>
<dbReference type="GO" id="GO:0004316">
    <property type="term" value="F:3-oxoacyl-[acyl-carrier-protein] reductase (NADPH) activity"/>
    <property type="evidence" value="ECO:0007669"/>
    <property type="project" value="UniProtKB-EC"/>
</dbReference>
<dbReference type="PANTHER" id="PTHR44196:SF1">
    <property type="entry name" value="DEHYDROGENASE_REDUCTASE SDR FAMILY MEMBER 7B"/>
    <property type="match status" value="1"/>
</dbReference>
<accession>A0A6J4NY72</accession>
<dbReference type="GO" id="GO:0016020">
    <property type="term" value="C:membrane"/>
    <property type="evidence" value="ECO:0007669"/>
    <property type="project" value="TreeGrafter"/>
</dbReference>
<dbReference type="InterPro" id="IPR020904">
    <property type="entry name" value="Sc_DH/Rdtase_CS"/>
</dbReference>
<proteinExistence type="inferred from homology"/>
<evidence type="ECO:0000256" key="1">
    <source>
        <dbReference type="ARBA" id="ARBA00006484"/>
    </source>
</evidence>
<dbReference type="AlphaFoldDB" id="A0A6J4NY72"/>
<evidence type="ECO:0000256" key="3">
    <source>
        <dbReference type="RuleBase" id="RU000363"/>
    </source>
</evidence>
<protein>
    <submittedName>
        <fullName evidence="5">3-oxoacyl-[acyl-carrier protein] reductase</fullName>
        <ecNumber evidence="5">1.1.1.100</ecNumber>
    </submittedName>
</protein>
<dbReference type="EC" id="1.1.1.100" evidence="5"/>
<dbReference type="EMBL" id="CADCUR010000105">
    <property type="protein sequence ID" value="CAA9395686.1"/>
    <property type="molecule type" value="Genomic_DNA"/>
</dbReference>
<keyword evidence="2 5" id="KW-0560">Oxidoreductase</keyword>
<feature type="domain" description="Ketoreductase" evidence="4">
    <location>
        <begin position="6"/>
        <end position="188"/>
    </location>
</feature>
<reference evidence="5" key="1">
    <citation type="submission" date="2020-02" db="EMBL/GenBank/DDBJ databases">
        <authorList>
            <person name="Meier V. D."/>
        </authorList>
    </citation>
    <scope>NUCLEOTIDE SEQUENCE</scope>
    <source>
        <strain evidence="5">AVDCRST_MAG74</strain>
    </source>
</reference>
<dbReference type="NCBIfam" id="NF005594">
    <property type="entry name" value="PRK07326.1"/>
    <property type="match status" value="1"/>
</dbReference>
<dbReference type="FunFam" id="3.40.50.720:FF:000084">
    <property type="entry name" value="Short-chain dehydrogenase reductase"/>
    <property type="match status" value="1"/>
</dbReference>
<dbReference type="SUPFAM" id="SSF51735">
    <property type="entry name" value="NAD(P)-binding Rossmann-fold domains"/>
    <property type="match status" value="1"/>
</dbReference>